<dbReference type="Gene3D" id="2.40.70.10">
    <property type="entry name" value="Acid Proteases"/>
    <property type="match status" value="2"/>
</dbReference>
<dbReference type="InterPro" id="IPR021109">
    <property type="entry name" value="Peptidase_aspartic_dom_sf"/>
</dbReference>
<dbReference type="PANTHER" id="PTHR47966:SF6">
    <property type="entry name" value="PEPTIDASE A1 DOMAIN-CONTAINING PROTEIN"/>
    <property type="match status" value="1"/>
</dbReference>
<dbReference type="PANTHER" id="PTHR47966">
    <property type="entry name" value="BETA-SITE APP-CLEAVING ENZYME, ISOFORM A-RELATED"/>
    <property type="match status" value="1"/>
</dbReference>
<dbReference type="CDD" id="cd05471">
    <property type="entry name" value="pepsin_like"/>
    <property type="match status" value="1"/>
</dbReference>
<evidence type="ECO:0000259" key="3">
    <source>
        <dbReference type="PROSITE" id="PS51767"/>
    </source>
</evidence>
<dbReference type="InterPro" id="IPR001461">
    <property type="entry name" value="Aspartic_peptidase_A1"/>
</dbReference>
<sequence>MKGFVAVLAVLAGIVAADPITLPIQRAVGQQHLAKRDGTAAAPVTAWGGDVVYTVKLDVGTPPQSFDFILDSTNNIIGLLEAPCATCPPGNPLFDSKKSTSWTAAPNNSLSGFGDLGTDVVALVNQSTKFGIGLINTLNTGFPIPPGVSVSGVLGLSPPPNDPKFPTPLLYDLAQKWTNKVYGIQLQRTRATVNDTVFSSQHVGGGSLTLGGVDASVITASINYTPALNLSGIVGIWAVPLDGINIGGSKVAAAQATPLIAFPDFSHEGLYAPHDVVAEFYSHVKGAIPIKNGGVQTTWVFPAGADTIAADAKGTQSTANLGLQFTIGGVSYAVADADLAIEVVTADVLTKNYGASASQAAAAAAWVIGSIQEVDPNAWVPGAPPGISLGNSFLRNVYTAFQFSPNAVGFGHLKTEAGAPVAPGASGAAGASGSGASAASSSAKPTPVPKSSGAAANRVSVALTLLATVATVVVA</sequence>
<name>A0AAF1BRL7_9TREE</name>
<dbReference type="PROSITE" id="PS51767">
    <property type="entry name" value="PEPTIDASE_A1"/>
    <property type="match status" value="1"/>
</dbReference>
<dbReference type="InterPro" id="IPR033121">
    <property type="entry name" value="PEPTIDASE_A1"/>
</dbReference>
<dbReference type="Pfam" id="PF00026">
    <property type="entry name" value="Asp"/>
    <property type="match status" value="1"/>
</dbReference>
<dbReference type="EMBL" id="CP086720">
    <property type="protein sequence ID" value="WOO86009.1"/>
    <property type="molecule type" value="Genomic_DNA"/>
</dbReference>
<proteinExistence type="inferred from homology"/>
<dbReference type="Proteomes" id="UP000827549">
    <property type="component" value="Chromosome 7"/>
</dbReference>
<protein>
    <submittedName>
        <fullName evidence="4">Aspartic-type endopeptidase ctsD</fullName>
    </submittedName>
</protein>
<keyword evidence="5" id="KW-1185">Reference proteome</keyword>
<dbReference type="GeneID" id="87812658"/>
<evidence type="ECO:0000256" key="1">
    <source>
        <dbReference type="ARBA" id="ARBA00007447"/>
    </source>
</evidence>
<evidence type="ECO:0000313" key="5">
    <source>
        <dbReference type="Proteomes" id="UP000827549"/>
    </source>
</evidence>
<accession>A0AAF1BRL7</accession>
<evidence type="ECO:0000313" key="4">
    <source>
        <dbReference type="EMBL" id="WOO86009.1"/>
    </source>
</evidence>
<feature type="domain" description="Peptidase A1" evidence="3">
    <location>
        <begin position="53"/>
        <end position="411"/>
    </location>
</feature>
<keyword evidence="2" id="KW-0732">Signal</keyword>
<dbReference type="GO" id="GO:0004190">
    <property type="term" value="F:aspartic-type endopeptidase activity"/>
    <property type="evidence" value="ECO:0007669"/>
    <property type="project" value="InterPro"/>
</dbReference>
<dbReference type="SUPFAM" id="SSF50630">
    <property type="entry name" value="Acid proteases"/>
    <property type="match status" value="1"/>
</dbReference>
<gene>
    <name evidence="4" type="primary">ctsD_1</name>
    <name evidence="4" type="ORF">LOC62_07G009497</name>
</gene>
<dbReference type="PRINTS" id="PR00792">
    <property type="entry name" value="PEPSIN"/>
</dbReference>
<reference evidence="4" key="1">
    <citation type="submission" date="2023-10" db="EMBL/GenBank/DDBJ databases">
        <authorList>
            <person name="Noh H."/>
        </authorList>
    </citation>
    <scope>NUCLEOTIDE SEQUENCE</scope>
    <source>
        <strain evidence="4">DUCC4014</strain>
    </source>
</reference>
<dbReference type="RefSeq" id="XP_062632035.1">
    <property type="nucleotide sequence ID" value="XM_062776051.1"/>
</dbReference>
<organism evidence="4 5">
    <name type="scientific">Vanrija pseudolonga</name>
    <dbReference type="NCBI Taxonomy" id="143232"/>
    <lineage>
        <taxon>Eukaryota</taxon>
        <taxon>Fungi</taxon>
        <taxon>Dikarya</taxon>
        <taxon>Basidiomycota</taxon>
        <taxon>Agaricomycotina</taxon>
        <taxon>Tremellomycetes</taxon>
        <taxon>Trichosporonales</taxon>
        <taxon>Trichosporonaceae</taxon>
        <taxon>Vanrija</taxon>
    </lineage>
</organism>
<comment type="similarity">
    <text evidence="1">Belongs to the peptidase A1 family.</text>
</comment>
<dbReference type="GO" id="GO:0006508">
    <property type="term" value="P:proteolysis"/>
    <property type="evidence" value="ECO:0007669"/>
    <property type="project" value="InterPro"/>
</dbReference>
<feature type="chain" id="PRO_5042157410" evidence="2">
    <location>
        <begin position="18"/>
        <end position="475"/>
    </location>
</feature>
<dbReference type="AlphaFoldDB" id="A0AAF1BRL7"/>
<dbReference type="InterPro" id="IPR034164">
    <property type="entry name" value="Pepsin-like_dom"/>
</dbReference>
<feature type="signal peptide" evidence="2">
    <location>
        <begin position="1"/>
        <end position="17"/>
    </location>
</feature>
<evidence type="ECO:0000256" key="2">
    <source>
        <dbReference type="SAM" id="SignalP"/>
    </source>
</evidence>